<protein>
    <submittedName>
        <fullName evidence="2">Uncharacterized protein</fullName>
    </submittedName>
</protein>
<evidence type="ECO:0000313" key="1">
    <source>
        <dbReference type="EMBL" id="CPR13616.1"/>
    </source>
</evidence>
<dbReference type="AlphaFoldDB" id="A0A0G4K303"/>
<proteinExistence type="predicted"/>
<dbReference type="EMBL" id="CGIG01000001">
    <property type="protein sequence ID" value="CPR21739.1"/>
    <property type="molecule type" value="Genomic_DNA"/>
</dbReference>
<reference evidence="2 3" key="1">
    <citation type="submission" date="2015-01" db="EMBL/GenBank/DDBJ databases">
        <authorList>
            <person name="Paterson Steve"/>
        </authorList>
    </citation>
    <scope>NUCLEOTIDE SEQUENCE [LARGE SCALE GENOMIC DNA]</scope>
    <source>
        <strain evidence="2 3">OBR1</strain>
    </source>
</reference>
<accession>A0A0G4K303</accession>
<name>A0A0G4K303_9GAMM</name>
<keyword evidence="3" id="KW-1185">Reference proteome</keyword>
<evidence type="ECO:0000313" key="2">
    <source>
        <dbReference type="EMBL" id="CPR21739.1"/>
    </source>
</evidence>
<gene>
    <name evidence="1" type="ORF">BN1221_00012</name>
    <name evidence="2" type="ORF">BN1221_05055</name>
</gene>
<evidence type="ECO:0000313" key="3">
    <source>
        <dbReference type="Proteomes" id="UP000044377"/>
    </source>
</evidence>
<dbReference type="Proteomes" id="UP000044377">
    <property type="component" value="Unassembled WGS sequence"/>
</dbReference>
<organism evidence="2 3">
    <name type="scientific">Brenneria goodwinii</name>
    <dbReference type="NCBI Taxonomy" id="1109412"/>
    <lineage>
        <taxon>Bacteria</taxon>
        <taxon>Pseudomonadati</taxon>
        <taxon>Pseudomonadota</taxon>
        <taxon>Gammaproteobacteria</taxon>
        <taxon>Enterobacterales</taxon>
        <taxon>Pectobacteriaceae</taxon>
        <taxon>Brenneria</taxon>
    </lineage>
</organism>
<sequence length="45" mass="5220">MQTEQYVMNITVNQYPVFALQVRLASSPPTEMTTLDHKIRAVKRI</sequence>
<dbReference type="EMBL" id="CGIG01000001">
    <property type="protein sequence ID" value="CPR13616.1"/>
    <property type="molecule type" value="Genomic_DNA"/>
</dbReference>